<keyword evidence="2" id="KW-1185">Reference proteome</keyword>
<evidence type="ECO:0000313" key="1">
    <source>
        <dbReference type="EMBL" id="GIH23556.1"/>
    </source>
</evidence>
<dbReference type="AlphaFoldDB" id="A0A919Q8N8"/>
<organism evidence="1 2">
    <name type="scientific">Acrocarpospora phusangensis</name>
    <dbReference type="NCBI Taxonomy" id="1070424"/>
    <lineage>
        <taxon>Bacteria</taxon>
        <taxon>Bacillati</taxon>
        <taxon>Actinomycetota</taxon>
        <taxon>Actinomycetes</taxon>
        <taxon>Streptosporangiales</taxon>
        <taxon>Streptosporangiaceae</taxon>
        <taxon>Acrocarpospora</taxon>
    </lineage>
</organism>
<evidence type="ECO:0000313" key="2">
    <source>
        <dbReference type="Proteomes" id="UP000640052"/>
    </source>
</evidence>
<reference evidence="1" key="1">
    <citation type="submission" date="2021-01" db="EMBL/GenBank/DDBJ databases">
        <title>Whole genome shotgun sequence of Acrocarpospora phusangensis NBRC 108782.</title>
        <authorList>
            <person name="Komaki H."/>
            <person name="Tamura T."/>
        </authorList>
    </citation>
    <scope>NUCLEOTIDE SEQUENCE</scope>
    <source>
        <strain evidence="1">NBRC 108782</strain>
    </source>
</reference>
<name>A0A919Q8N8_9ACTN</name>
<sequence length="73" mass="8099">MLGRPPSAVRLRLHRARKRLAKELDSAEPDGRGARWGCYVITVEDLFADPERYRAQLRALGPAGGSNSRLLIA</sequence>
<accession>A0A919Q8N8</accession>
<dbReference type="EMBL" id="BOOA01000011">
    <property type="protein sequence ID" value="GIH23556.1"/>
    <property type="molecule type" value="Genomic_DNA"/>
</dbReference>
<proteinExistence type="predicted"/>
<protein>
    <submittedName>
        <fullName evidence="1">Uncharacterized protein</fullName>
    </submittedName>
</protein>
<gene>
    <name evidence="1" type="ORF">Aph01nite_18660</name>
</gene>
<dbReference type="Proteomes" id="UP000640052">
    <property type="component" value="Unassembled WGS sequence"/>
</dbReference>
<comment type="caution">
    <text evidence="1">The sequence shown here is derived from an EMBL/GenBank/DDBJ whole genome shotgun (WGS) entry which is preliminary data.</text>
</comment>